<evidence type="ECO:0000256" key="6">
    <source>
        <dbReference type="PROSITE-ProRule" id="PRU10141"/>
    </source>
</evidence>
<evidence type="ECO:0000259" key="8">
    <source>
        <dbReference type="PROSITE" id="PS50011"/>
    </source>
</evidence>
<dbReference type="GO" id="GO:0005524">
    <property type="term" value="F:ATP binding"/>
    <property type="evidence" value="ECO:0007669"/>
    <property type="project" value="UniProtKB-UniRule"/>
</dbReference>
<dbReference type="InterPro" id="IPR013098">
    <property type="entry name" value="Ig_I-set"/>
</dbReference>
<dbReference type="InterPro" id="IPR017441">
    <property type="entry name" value="Protein_kinase_ATP_BS"/>
</dbReference>
<dbReference type="InterPro" id="IPR008271">
    <property type="entry name" value="Ser/Thr_kinase_AS"/>
</dbReference>
<dbReference type="Pfam" id="PF00069">
    <property type="entry name" value="Pkinase"/>
    <property type="match status" value="1"/>
</dbReference>
<dbReference type="PANTHER" id="PTHR47633:SF7">
    <property type="entry name" value="TITIN HOMOLOG"/>
    <property type="match status" value="1"/>
</dbReference>
<dbReference type="Pfam" id="PF00041">
    <property type="entry name" value="fn3"/>
    <property type="match status" value="1"/>
</dbReference>
<dbReference type="FunFam" id="2.60.40.10:FF:000080">
    <property type="entry name" value="Myosin light chain kinase, smooth muscle"/>
    <property type="match status" value="1"/>
</dbReference>
<feature type="compositionally biased region" description="Polar residues" evidence="7">
    <location>
        <begin position="661"/>
        <end position="677"/>
    </location>
</feature>
<dbReference type="SUPFAM" id="SSF56112">
    <property type="entry name" value="Protein kinase-like (PK-like)"/>
    <property type="match status" value="1"/>
</dbReference>
<feature type="binding site" evidence="6">
    <location>
        <position position="258"/>
    </location>
    <ligand>
        <name>ATP</name>
        <dbReference type="ChEBI" id="CHEBI:30616"/>
    </ligand>
</feature>
<keyword evidence="3 6" id="KW-0547">Nucleotide-binding</keyword>
<dbReference type="PRINTS" id="PR00014">
    <property type="entry name" value="FNTYPEIII"/>
</dbReference>
<dbReference type="SUPFAM" id="SSF48726">
    <property type="entry name" value="Immunoglobulin"/>
    <property type="match status" value="2"/>
</dbReference>
<dbReference type="InterPro" id="IPR003598">
    <property type="entry name" value="Ig_sub2"/>
</dbReference>
<evidence type="ECO:0000256" key="5">
    <source>
        <dbReference type="ARBA" id="ARBA00023319"/>
    </source>
</evidence>
<dbReference type="Pfam" id="PF07679">
    <property type="entry name" value="I-set"/>
    <property type="match status" value="2"/>
</dbReference>
<evidence type="ECO:0000256" key="1">
    <source>
        <dbReference type="ARBA" id="ARBA00006692"/>
    </source>
</evidence>
<name>A0A0B7AFK7_9EUPU</name>
<feature type="domain" description="Ig-like" evidence="9">
    <location>
        <begin position="738"/>
        <end position="828"/>
    </location>
</feature>
<dbReference type="InterPro" id="IPR003599">
    <property type="entry name" value="Ig_sub"/>
</dbReference>
<dbReference type="Gene3D" id="3.30.200.20">
    <property type="entry name" value="Phosphorylase Kinase, domain 1"/>
    <property type="match status" value="1"/>
</dbReference>
<evidence type="ECO:0000259" key="10">
    <source>
        <dbReference type="PROSITE" id="PS50853"/>
    </source>
</evidence>
<feature type="region of interest" description="Disordered" evidence="7">
    <location>
        <begin position="604"/>
        <end position="718"/>
    </location>
</feature>
<feature type="compositionally biased region" description="Basic and acidic residues" evidence="7">
    <location>
        <begin position="626"/>
        <end position="640"/>
    </location>
</feature>
<dbReference type="SUPFAM" id="SSF49265">
    <property type="entry name" value="Fibronectin type III"/>
    <property type="match status" value="1"/>
</dbReference>
<evidence type="ECO:0000313" key="11">
    <source>
        <dbReference type="EMBL" id="CEK79543.1"/>
    </source>
</evidence>
<dbReference type="PROSITE" id="PS50835">
    <property type="entry name" value="IG_LIKE"/>
    <property type="match status" value="1"/>
</dbReference>
<dbReference type="InterPro" id="IPR036179">
    <property type="entry name" value="Ig-like_dom_sf"/>
</dbReference>
<evidence type="ECO:0000256" key="7">
    <source>
        <dbReference type="SAM" id="MobiDB-lite"/>
    </source>
</evidence>
<evidence type="ECO:0000256" key="3">
    <source>
        <dbReference type="ARBA" id="ARBA00022741"/>
    </source>
</evidence>
<evidence type="ECO:0000256" key="4">
    <source>
        <dbReference type="ARBA" id="ARBA00022840"/>
    </source>
</evidence>
<comment type="similarity">
    <text evidence="1">Belongs to the protein kinase superfamily. CAMK Ser/Thr protein kinase family.</text>
</comment>
<evidence type="ECO:0000256" key="2">
    <source>
        <dbReference type="ARBA" id="ARBA00022737"/>
    </source>
</evidence>
<gene>
    <name evidence="11" type="primary">ORF116026</name>
</gene>
<dbReference type="SMART" id="SM00409">
    <property type="entry name" value="IG"/>
    <property type="match status" value="2"/>
</dbReference>
<dbReference type="GO" id="GO:0004672">
    <property type="term" value="F:protein kinase activity"/>
    <property type="evidence" value="ECO:0007669"/>
    <property type="project" value="InterPro"/>
</dbReference>
<proteinExistence type="inferred from homology"/>
<dbReference type="InterPro" id="IPR036116">
    <property type="entry name" value="FN3_sf"/>
</dbReference>
<accession>A0A0B7AFK7</accession>
<feature type="compositionally biased region" description="Low complexity" evidence="7">
    <location>
        <begin position="678"/>
        <end position="707"/>
    </location>
</feature>
<feature type="domain" description="Protein kinase" evidence="8">
    <location>
        <begin position="229"/>
        <end position="483"/>
    </location>
</feature>
<dbReference type="Gene3D" id="1.10.510.10">
    <property type="entry name" value="Transferase(Phosphotransferase) domain 1"/>
    <property type="match status" value="1"/>
</dbReference>
<dbReference type="CDD" id="cd14103">
    <property type="entry name" value="STKc_MLCK"/>
    <property type="match status" value="1"/>
</dbReference>
<dbReference type="CDD" id="cd00063">
    <property type="entry name" value="FN3"/>
    <property type="match status" value="1"/>
</dbReference>
<dbReference type="InterPro" id="IPR013783">
    <property type="entry name" value="Ig-like_fold"/>
</dbReference>
<organism evidence="11">
    <name type="scientific">Arion vulgaris</name>
    <dbReference type="NCBI Taxonomy" id="1028688"/>
    <lineage>
        <taxon>Eukaryota</taxon>
        <taxon>Metazoa</taxon>
        <taxon>Spiralia</taxon>
        <taxon>Lophotrochozoa</taxon>
        <taxon>Mollusca</taxon>
        <taxon>Gastropoda</taxon>
        <taxon>Heterobranchia</taxon>
        <taxon>Euthyneura</taxon>
        <taxon>Panpulmonata</taxon>
        <taxon>Eupulmonata</taxon>
        <taxon>Stylommatophora</taxon>
        <taxon>Helicina</taxon>
        <taxon>Arionoidea</taxon>
        <taxon>Arionidae</taxon>
        <taxon>Arion</taxon>
    </lineage>
</organism>
<dbReference type="EMBL" id="HACG01032678">
    <property type="protein sequence ID" value="CEK79543.1"/>
    <property type="molecule type" value="Transcribed_RNA"/>
</dbReference>
<dbReference type="SMART" id="SM00408">
    <property type="entry name" value="IGc2"/>
    <property type="match status" value="1"/>
</dbReference>
<keyword evidence="5" id="KW-0393">Immunoglobulin domain</keyword>
<dbReference type="InterPro" id="IPR011009">
    <property type="entry name" value="Kinase-like_dom_sf"/>
</dbReference>
<keyword evidence="2" id="KW-0677">Repeat</keyword>
<sequence length="832" mass="92734">MQTNDKIEIIYSDTTAQLTIIEASSEHAGDYTCWARNSLGTVSSHCTLNLEDDQTNKVTDSKASCITAVSKTHAHEMNIHLTNNVGIDKAANNNYRDSVPDAPSGRPLVSAKEKDSAYLSWCEPEHCKESDVTHYIIEAKIGEEKTWDVVVLNCQELSCHIQGLKPSTAYQFRILAANTHGVSSPSEPSETFNTPEPLILTSDYKHENELHLATRLVTVNTSDKFEDLYDVEKEVGKGKFGVVYKCKHKSDGTVWAAKVVRCRAKEKIALKREIDIMNRLRHPKILLLWDAFESPRQMVLVMEFVGAGELFERVVADDFVLTENDCIHFMQQICEGVNYMHLKNILHLDLKPENILCIAEDSNRIKIIDFGLAQFHKDGQSTKVLFGTPEFIAPEVINYDEIGFVTDMWSVGVICYVLLSGLSPFLGDSDSETLSNVTIGEYDFDDEVFEEISNLAKDFISSLLVKKKEKRLLTKQCLEHPWLSQDDIDGAPRKRLSTERLKKFMIRRKWLKTGNAVKAVSRLLKSNSLSGFGIFNHSIGNDNMLDTPSPSIQTQDSILQMTTEAVLDEVDQDEPNFNEDCILPDISTNVGNFSQDITEESFSSSVSNQTYSSKVESPTKSIWTSTEDKEIVTHSSEKITDSAAGVISKEEMASSNRDEAASNSASRFISSKSTDLNSTSKTASALSSSPIPTSSRLSNDVLSSSTSENKVSPHVNKTVNDVNQVPRVSDEKALHQAPYFTKTMIKCKTCTGDVARFEVTVSGNPLPHVTWFFEDEEIQSDSRHILRSNKNATTFSLTIRNIEEDDDGEYTCKAINSQGESTCAAYLSVLQV</sequence>
<dbReference type="SMART" id="SM00060">
    <property type="entry name" value="FN3"/>
    <property type="match status" value="1"/>
</dbReference>
<dbReference type="InterPro" id="IPR007110">
    <property type="entry name" value="Ig-like_dom"/>
</dbReference>
<dbReference type="SMART" id="SM00220">
    <property type="entry name" value="S_TKc"/>
    <property type="match status" value="1"/>
</dbReference>
<dbReference type="FunFam" id="1.10.510.10:FF:000594">
    <property type="entry name" value="Myosin light chain kinase isoform-III"/>
    <property type="match status" value="1"/>
</dbReference>
<feature type="compositionally biased region" description="Basic and acidic residues" evidence="7">
    <location>
        <begin position="648"/>
        <end position="660"/>
    </location>
</feature>
<dbReference type="InterPro" id="IPR003961">
    <property type="entry name" value="FN3_dom"/>
</dbReference>
<protein>
    <submittedName>
        <fullName evidence="11">Uncharacterized protein</fullName>
    </submittedName>
</protein>
<dbReference type="PROSITE" id="PS50853">
    <property type="entry name" value="FN3"/>
    <property type="match status" value="1"/>
</dbReference>
<dbReference type="Gene3D" id="2.60.40.10">
    <property type="entry name" value="Immunoglobulins"/>
    <property type="match status" value="3"/>
</dbReference>
<dbReference type="PROSITE" id="PS00108">
    <property type="entry name" value="PROTEIN_KINASE_ST"/>
    <property type="match status" value="1"/>
</dbReference>
<dbReference type="AlphaFoldDB" id="A0A0B7AFK7"/>
<dbReference type="InterPro" id="IPR000719">
    <property type="entry name" value="Prot_kinase_dom"/>
</dbReference>
<dbReference type="PROSITE" id="PS00107">
    <property type="entry name" value="PROTEIN_KINASE_ATP"/>
    <property type="match status" value="1"/>
</dbReference>
<keyword evidence="4 6" id="KW-0067">ATP-binding</keyword>
<evidence type="ECO:0000259" key="9">
    <source>
        <dbReference type="PROSITE" id="PS50835"/>
    </source>
</evidence>
<dbReference type="PANTHER" id="PTHR47633">
    <property type="entry name" value="IMMUNOGLOBULIN"/>
    <property type="match status" value="1"/>
</dbReference>
<reference evidence="11" key="1">
    <citation type="submission" date="2014-12" db="EMBL/GenBank/DDBJ databases">
        <title>Insight into the proteome of Arion vulgaris.</title>
        <authorList>
            <person name="Aradska J."/>
            <person name="Bulat T."/>
            <person name="Smidak R."/>
            <person name="Sarate P."/>
            <person name="Gangsoo J."/>
            <person name="Sialana F."/>
            <person name="Bilban M."/>
            <person name="Lubec G."/>
        </authorList>
    </citation>
    <scope>NUCLEOTIDE SEQUENCE</scope>
    <source>
        <tissue evidence="11">Skin</tissue>
    </source>
</reference>
<feature type="compositionally biased region" description="Polar residues" evidence="7">
    <location>
        <begin position="604"/>
        <end position="625"/>
    </location>
</feature>
<dbReference type="PROSITE" id="PS50011">
    <property type="entry name" value="PROTEIN_KINASE_DOM"/>
    <property type="match status" value="1"/>
</dbReference>
<feature type="domain" description="Fibronectin type-III" evidence="10">
    <location>
        <begin position="103"/>
        <end position="197"/>
    </location>
</feature>